<feature type="transmembrane region" description="Helical" evidence="6">
    <location>
        <begin position="178"/>
        <end position="195"/>
    </location>
</feature>
<keyword evidence="5 6" id="KW-0472">Membrane</keyword>
<dbReference type="PANTHER" id="PTHR12677:SF55">
    <property type="entry name" value="UNDECAPRENYL PHOSPHATE TRANSPORTER SAOUHSC_00901-RELATED"/>
    <property type="match status" value="1"/>
</dbReference>
<keyword evidence="3 6" id="KW-0812">Transmembrane</keyword>
<evidence type="ECO:0000313" key="8">
    <source>
        <dbReference type="EMBL" id="MDR7071919.1"/>
    </source>
</evidence>
<feature type="transmembrane region" description="Helical" evidence="6">
    <location>
        <begin position="32"/>
        <end position="54"/>
    </location>
</feature>
<comment type="subcellular location">
    <subcellularLocation>
        <location evidence="1 6">Cell membrane</location>
        <topology evidence="1 6">Multi-pass membrane protein</topology>
    </subcellularLocation>
</comment>
<evidence type="ECO:0000256" key="6">
    <source>
        <dbReference type="RuleBase" id="RU366058"/>
    </source>
</evidence>
<sequence length="206" mass="23415">MGERPMDWRNLQQYFTEKNILNLLEQYRDLGFLPGILLPMLESFLPILPLFIVVAGNAAAYGFWLGFLYSWIGVCLGSILVFLLVRRFGQKKFLDFLNRHANTTRLLNWVERHGFGMLFLIYCFPFSPSALINVVGGLSRINTRTFLLALTLGKLVMIAIVSFIGYDFVDVLKSPLKLGLIAFGIFVLWLGGKVVESRLKSSERQA</sequence>
<evidence type="ECO:0000256" key="3">
    <source>
        <dbReference type="ARBA" id="ARBA00022692"/>
    </source>
</evidence>
<comment type="similarity">
    <text evidence="6">Belongs to the TVP38/TMEM64 family.</text>
</comment>
<proteinExistence type="inferred from homology"/>
<keyword evidence="4 6" id="KW-1133">Transmembrane helix</keyword>
<comment type="caution">
    <text evidence="8">The sequence shown here is derived from an EMBL/GenBank/DDBJ whole genome shotgun (WGS) entry which is preliminary data.</text>
</comment>
<evidence type="ECO:0000256" key="5">
    <source>
        <dbReference type="ARBA" id="ARBA00023136"/>
    </source>
</evidence>
<evidence type="ECO:0000256" key="4">
    <source>
        <dbReference type="ARBA" id="ARBA00022989"/>
    </source>
</evidence>
<dbReference type="Pfam" id="PF09335">
    <property type="entry name" value="VTT_dom"/>
    <property type="match status" value="1"/>
</dbReference>
<dbReference type="InterPro" id="IPR032816">
    <property type="entry name" value="VTT_dom"/>
</dbReference>
<dbReference type="EMBL" id="JAVDWA010000001">
    <property type="protein sequence ID" value="MDR7071919.1"/>
    <property type="molecule type" value="Genomic_DNA"/>
</dbReference>
<protein>
    <recommendedName>
        <fullName evidence="6">TVP38/TMEM64 family membrane protein</fullName>
    </recommendedName>
</protein>
<gene>
    <name evidence="8" type="ORF">J2X07_000894</name>
</gene>
<keyword evidence="9" id="KW-1185">Reference proteome</keyword>
<feature type="transmembrane region" description="Helical" evidence="6">
    <location>
        <begin position="146"/>
        <end position="166"/>
    </location>
</feature>
<feature type="domain" description="VTT" evidence="7">
    <location>
        <begin position="49"/>
        <end position="166"/>
    </location>
</feature>
<feature type="transmembrane region" description="Helical" evidence="6">
    <location>
        <begin position="115"/>
        <end position="134"/>
    </location>
</feature>
<reference evidence="8 9" key="1">
    <citation type="submission" date="2023-07" db="EMBL/GenBank/DDBJ databases">
        <title>Sorghum-associated microbial communities from plants grown in Nebraska, USA.</title>
        <authorList>
            <person name="Schachtman D."/>
        </authorList>
    </citation>
    <scope>NUCLEOTIDE SEQUENCE [LARGE SCALE GENOMIC DNA]</scope>
    <source>
        <strain evidence="8 9">BE211</strain>
    </source>
</reference>
<name>A0ABU1TXJ6_9BACL</name>
<evidence type="ECO:0000256" key="2">
    <source>
        <dbReference type="ARBA" id="ARBA00022475"/>
    </source>
</evidence>
<keyword evidence="2 6" id="KW-1003">Cell membrane</keyword>
<evidence type="ECO:0000256" key="1">
    <source>
        <dbReference type="ARBA" id="ARBA00004651"/>
    </source>
</evidence>
<accession>A0ABU1TXJ6</accession>
<feature type="transmembrane region" description="Helical" evidence="6">
    <location>
        <begin position="61"/>
        <end position="85"/>
    </location>
</feature>
<dbReference type="PANTHER" id="PTHR12677">
    <property type="entry name" value="GOLGI APPARATUS MEMBRANE PROTEIN TVP38-RELATED"/>
    <property type="match status" value="1"/>
</dbReference>
<dbReference type="InterPro" id="IPR015414">
    <property type="entry name" value="TMEM64"/>
</dbReference>
<organism evidence="8 9">
    <name type="scientific">Fictibacillus barbaricus</name>
    <dbReference type="NCBI Taxonomy" id="182136"/>
    <lineage>
        <taxon>Bacteria</taxon>
        <taxon>Bacillati</taxon>
        <taxon>Bacillota</taxon>
        <taxon>Bacilli</taxon>
        <taxon>Bacillales</taxon>
        <taxon>Fictibacillaceae</taxon>
        <taxon>Fictibacillus</taxon>
    </lineage>
</organism>
<evidence type="ECO:0000313" key="9">
    <source>
        <dbReference type="Proteomes" id="UP001258181"/>
    </source>
</evidence>
<dbReference type="Proteomes" id="UP001258181">
    <property type="component" value="Unassembled WGS sequence"/>
</dbReference>
<evidence type="ECO:0000259" key="7">
    <source>
        <dbReference type="Pfam" id="PF09335"/>
    </source>
</evidence>